<organism evidence="2 3">
    <name type="scientific">Phyllobacterium bourgognense</name>
    <dbReference type="NCBI Taxonomy" id="314236"/>
    <lineage>
        <taxon>Bacteria</taxon>
        <taxon>Pseudomonadati</taxon>
        <taxon>Pseudomonadota</taxon>
        <taxon>Alphaproteobacteria</taxon>
        <taxon>Hyphomicrobiales</taxon>
        <taxon>Phyllobacteriaceae</taxon>
        <taxon>Phyllobacterium</taxon>
    </lineage>
</organism>
<name>A0A368YYW3_9HYPH</name>
<proteinExistence type="predicted"/>
<dbReference type="EMBL" id="QPJM01000003">
    <property type="protein sequence ID" value="RCW85371.1"/>
    <property type="molecule type" value="Genomic_DNA"/>
</dbReference>
<protein>
    <submittedName>
        <fullName evidence="2">Uncharacterized protein</fullName>
    </submittedName>
</protein>
<comment type="caution">
    <text evidence="2">The sequence shown here is derived from an EMBL/GenBank/DDBJ whole genome shotgun (WGS) entry which is preliminary data.</text>
</comment>
<keyword evidence="1" id="KW-0472">Membrane</keyword>
<keyword evidence="3" id="KW-1185">Reference proteome</keyword>
<sequence length="39" mass="4516">MTTFQTLWLLAMPISALIFGLVGLYIIDRNAKENPRDRH</sequence>
<evidence type="ECO:0000313" key="3">
    <source>
        <dbReference type="Proteomes" id="UP000253324"/>
    </source>
</evidence>
<reference evidence="2 3" key="1">
    <citation type="submission" date="2018-07" db="EMBL/GenBank/DDBJ databases">
        <title>Genomic Encyclopedia of Type Strains, Phase III (KMG-III): the genomes of soil and plant-associated and newly described type strains.</title>
        <authorList>
            <person name="Whitman W."/>
        </authorList>
    </citation>
    <scope>NUCLEOTIDE SEQUENCE [LARGE SCALE GENOMIC DNA]</scope>
    <source>
        <strain evidence="2 3">31-25a</strain>
    </source>
</reference>
<evidence type="ECO:0000256" key="1">
    <source>
        <dbReference type="SAM" id="Phobius"/>
    </source>
</evidence>
<evidence type="ECO:0000313" key="2">
    <source>
        <dbReference type="EMBL" id="RCW85371.1"/>
    </source>
</evidence>
<gene>
    <name evidence="2" type="ORF">C7476_103213</name>
</gene>
<keyword evidence="1" id="KW-1133">Transmembrane helix</keyword>
<dbReference type="Proteomes" id="UP000253324">
    <property type="component" value="Unassembled WGS sequence"/>
</dbReference>
<keyword evidence="1" id="KW-0812">Transmembrane</keyword>
<feature type="transmembrane region" description="Helical" evidence="1">
    <location>
        <begin position="6"/>
        <end position="27"/>
    </location>
</feature>
<dbReference type="AlphaFoldDB" id="A0A368YYW3"/>
<accession>A0A368YYW3</accession>